<feature type="region of interest" description="Disordered" evidence="1">
    <location>
        <begin position="221"/>
        <end position="283"/>
    </location>
</feature>
<sequence length="283" mass="28994">MALVLGGCTVTVDQTASNAPTPSPVKPTPITPVATPAPSPSPGATPVATAPATQNGLIPSEDPNQRRDMLMPGRNDPFSAPGTSGTRPGEVVAIPPPPFDIAPPPGPLPQVQNAPLPPYDPGSSTLADFPGRGADIANMIMVHGVVQVGGQVQAIIKTPNEASARYVRSGQRLEGGLVLVKRIETRGLQPVVVFEQDGTQVARAVGQEPDFPVNPYTIGARVPSLQSQSPPAAPTVTAAPLPTQPTQPGATAPQRPAPRQSNMPSSPNQAVPAIVLPPAPPVR</sequence>
<dbReference type="AlphaFoldDB" id="A0A1J0AFA2"/>
<evidence type="ECO:0000313" key="2">
    <source>
        <dbReference type="EMBL" id="APB34620.1"/>
    </source>
</evidence>
<keyword evidence="3" id="KW-1185">Reference proteome</keyword>
<dbReference type="Proteomes" id="UP000180235">
    <property type="component" value="Chromosome"/>
</dbReference>
<organism evidence="2 3">
    <name type="scientific">Gloeomargarita lithophora Alchichica-D10</name>
    <dbReference type="NCBI Taxonomy" id="1188229"/>
    <lineage>
        <taxon>Bacteria</taxon>
        <taxon>Bacillati</taxon>
        <taxon>Cyanobacteriota</taxon>
        <taxon>Cyanophyceae</taxon>
        <taxon>Gloeomargaritales</taxon>
        <taxon>Gloeomargaritaceae</taxon>
        <taxon>Gloeomargarita</taxon>
    </lineage>
</organism>
<evidence type="ECO:0000313" key="3">
    <source>
        <dbReference type="Proteomes" id="UP000180235"/>
    </source>
</evidence>
<feature type="compositionally biased region" description="Low complexity" evidence="1">
    <location>
        <begin position="44"/>
        <end position="53"/>
    </location>
</feature>
<feature type="compositionally biased region" description="Pro residues" evidence="1">
    <location>
        <begin position="21"/>
        <end position="43"/>
    </location>
</feature>
<dbReference type="OrthoDB" id="529932at2"/>
<proteinExistence type="predicted"/>
<feature type="compositionally biased region" description="Low complexity" evidence="1">
    <location>
        <begin position="223"/>
        <end position="260"/>
    </location>
</feature>
<evidence type="ECO:0000256" key="1">
    <source>
        <dbReference type="SAM" id="MobiDB-lite"/>
    </source>
</evidence>
<name>A0A1J0AFA2_9CYAN</name>
<protein>
    <submittedName>
        <fullName evidence="2">Uncharacterized protein</fullName>
    </submittedName>
</protein>
<accession>A0A1J0AFA2</accession>
<dbReference type="STRING" id="1188229.GlitD10_2288"/>
<dbReference type="EMBL" id="CP017675">
    <property type="protein sequence ID" value="APB34620.1"/>
    <property type="molecule type" value="Genomic_DNA"/>
</dbReference>
<gene>
    <name evidence="2" type="ORF">GlitD10_2288</name>
</gene>
<reference evidence="2 3" key="1">
    <citation type="submission" date="2016-10" db="EMBL/GenBank/DDBJ databases">
        <title>Description of Gloeomargarita lithophora gen. nov., sp. nov., a thylakoid-bearing basal-branching cyanobacterium with intracellular carbonates, and proposal for Gloeomargaritales ord. nov.</title>
        <authorList>
            <person name="Moreira D."/>
            <person name="Tavera R."/>
            <person name="Benzerara K."/>
            <person name="Skouri-Panet F."/>
            <person name="Couradeau E."/>
            <person name="Gerard E."/>
            <person name="Loussert C."/>
            <person name="Novelo E."/>
            <person name="Zivanovic Y."/>
            <person name="Lopez-Garcia P."/>
        </authorList>
    </citation>
    <scope>NUCLEOTIDE SEQUENCE [LARGE SCALE GENOMIC DNA]</scope>
    <source>
        <strain evidence="2 3">D10</strain>
    </source>
</reference>
<dbReference type="KEGG" id="glt:GlitD10_2288"/>
<feature type="region of interest" description="Disordered" evidence="1">
    <location>
        <begin position="13"/>
        <end position="90"/>
    </location>
</feature>